<keyword evidence="3" id="KW-1185">Reference proteome</keyword>
<organism evidence="2 3">
    <name type="scientific">Sporothrix curviconia</name>
    <dbReference type="NCBI Taxonomy" id="1260050"/>
    <lineage>
        <taxon>Eukaryota</taxon>
        <taxon>Fungi</taxon>
        <taxon>Dikarya</taxon>
        <taxon>Ascomycota</taxon>
        <taxon>Pezizomycotina</taxon>
        <taxon>Sordariomycetes</taxon>
        <taxon>Sordariomycetidae</taxon>
        <taxon>Ophiostomatales</taxon>
        <taxon>Ophiostomataceae</taxon>
        <taxon>Sporothrix</taxon>
    </lineage>
</organism>
<sequence length="375" mass="39557">MCKFYAEYMYVCGHTKAYSSVPAADYVVYASCEAGTCRRGMVEQRTSFPVFKNCAACGLSDRPSTAPSSFPFNQGTTFATKEARQANIIVPEEKPLNASSLAMLSAVSGSPQASLSQKVGKWLDAVYWPTDTRSGIRWRLRSRDPQNLIPGRNMCKFYAEYMYVCGHTKPYYSVPTADRQAYMSCSAGGCTSGVVEEFTSWPVFTKCSSCGLSRGPSSTRGSDSFPFTHGTTTTSRDTSLPSSAAATGTGSGLFGSSASVGAGASSHSLFSDSSADLDQPWVPGATGSATLTGLAAQRVINDALHRYNPFRPQLLNASGLTTNSALFGQPAPNTTRSVSNWLDAVFPLTAASSSSSSSASLARTSGPSSSSTSKS</sequence>
<evidence type="ECO:0000313" key="2">
    <source>
        <dbReference type="EMBL" id="CAK7237063.1"/>
    </source>
</evidence>
<dbReference type="EMBL" id="CAWUHB010000133">
    <property type="protein sequence ID" value="CAK7237063.1"/>
    <property type="molecule type" value="Genomic_DNA"/>
</dbReference>
<comment type="caution">
    <text evidence="2">The sequence shown here is derived from an EMBL/GenBank/DDBJ whole genome shotgun (WGS) entry which is preliminary data.</text>
</comment>
<evidence type="ECO:0000313" key="3">
    <source>
        <dbReference type="Proteomes" id="UP001642405"/>
    </source>
</evidence>
<feature type="compositionally biased region" description="Polar residues" evidence="1">
    <location>
        <begin position="212"/>
        <end position="222"/>
    </location>
</feature>
<feature type="compositionally biased region" description="Low complexity" evidence="1">
    <location>
        <begin position="228"/>
        <end position="243"/>
    </location>
</feature>
<proteinExistence type="predicted"/>
<reference evidence="2 3" key="1">
    <citation type="submission" date="2024-01" db="EMBL/GenBank/DDBJ databases">
        <authorList>
            <person name="Allen C."/>
            <person name="Tagirdzhanova G."/>
        </authorList>
    </citation>
    <scope>NUCLEOTIDE SEQUENCE [LARGE SCALE GENOMIC DNA]</scope>
</reference>
<gene>
    <name evidence="2" type="ORF">SCUCBS95973_009820</name>
</gene>
<feature type="region of interest" description="Disordered" evidence="1">
    <location>
        <begin position="351"/>
        <end position="375"/>
    </location>
</feature>
<accession>A0ABP0CZ40</accession>
<feature type="region of interest" description="Disordered" evidence="1">
    <location>
        <begin position="212"/>
        <end position="246"/>
    </location>
</feature>
<protein>
    <submittedName>
        <fullName evidence="2">Uncharacterized protein</fullName>
    </submittedName>
</protein>
<evidence type="ECO:0000256" key="1">
    <source>
        <dbReference type="SAM" id="MobiDB-lite"/>
    </source>
</evidence>
<dbReference type="Proteomes" id="UP001642405">
    <property type="component" value="Unassembled WGS sequence"/>
</dbReference>
<name>A0ABP0CZ40_9PEZI</name>